<keyword evidence="11" id="KW-1185">Reference proteome</keyword>
<keyword evidence="2" id="KW-0596">Phosphopantetheine</keyword>
<evidence type="ECO:0000259" key="8">
    <source>
        <dbReference type="PROSITE" id="PS50075"/>
    </source>
</evidence>
<comment type="pathway">
    <text evidence="1">Antibiotic biosynthesis.</text>
</comment>
<dbReference type="Pfam" id="PF00550">
    <property type="entry name" value="PP-binding"/>
    <property type="match status" value="1"/>
</dbReference>
<keyword evidence="3" id="KW-0597">Phosphoprotein</keyword>
<dbReference type="Gene3D" id="3.40.50.720">
    <property type="entry name" value="NAD(P)-binding Rossmann-like Domain"/>
    <property type="match status" value="1"/>
</dbReference>
<dbReference type="CDD" id="cd08956">
    <property type="entry name" value="KR_3_FAS_SDR_x"/>
    <property type="match status" value="1"/>
</dbReference>
<dbReference type="InterPro" id="IPR013968">
    <property type="entry name" value="PKS_KR"/>
</dbReference>
<dbReference type="AlphaFoldDB" id="A0A918UL49"/>
<dbReference type="EMBL" id="BMVW01000009">
    <property type="protein sequence ID" value="GGZ19695.1"/>
    <property type="molecule type" value="Genomic_DNA"/>
</dbReference>
<evidence type="ECO:0000256" key="2">
    <source>
        <dbReference type="ARBA" id="ARBA00022450"/>
    </source>
</evidence>
<reference evidence="10" key="2">
    <citation type="submission" date="2020-09" db="EMBL/GenBank/DDBJ databases">
        <authorList>
            <person name="Sun Q."/>
            <person name="Ohkuma M."/>
        </authorList>
    </citation>
    <scope>NUCLEOTIDE SEQUENCE</scope>
    <source>
        <strain evidence="10">JCM 4815</strain>
    </source>
</reference>
<dbReference type="Gene3D" id="3.40.366.10">
    <property type="entry name" value="Malonyl-Coenzyme A Acyl Carrier Protein, domain 2"/>
    <property type="match status" value="1"/>
</dbReference>
<dbReference type="SUPFAM" id="SSF47336">
    <property type="entry name" value="ACP-like"/>
    <property type="match status" value="1"/>
</dbReference>
<evidence type="ECO:0000256" key="3">
    <source>
        <dbReference type="ARBA" id="ARBA00022553"/>
    </source>
</evidence>
<sequence>MLAVSAAEADVVAVLPEGACIAAVNGPSSVVVAGAEDAVEGVARQAAGLGWKHKRLSVSHAFHSPLMDPMLEEFAAALDGIEFHEPVIRLMSGDPTSAEYWVRHVRGAVRFADAVRAMVDSGVGTFLELGPDGTLSTMVQESAGVTTVPVLRRGRDEETAAVTALAVLHAHGVTVDWPAFFAGTGARRVDLPTYAFQHTYYWPETYGSAGDVSGAGLESVEHPLLGAAVELPDGGGVILTGRLSLRTHPWLADHVVDGRVLFPGTGFVELALRAGDEIGLQQIEEMTLAVPLVLPETGAVAVQVRVSAPDANGRAGLDIFSRDSGDGEEWIRHATGVLGAAAVEPVWDAGHWPPAGAVALDLAGFYDGTGYGPTFQGVTAAWRVGDDVFAEVTLPERVRDVAAFGIHPALLDAVLHGAAFLEAAEPGTLLPYAWTGVGLHASGAATVRVRLSGSAAAGIEIAVADGTGGPVATVGTLHLRAPERLDRVDSLYRVEWSVPVSAVDAGDVRFVELVGGEDVVASAHALAVRALEVVRGPDARVVFVTRGVVSGADPAAAVVWGLVRSAQTEAPGRFHLVDVEDGGEPVVTDEPQVVVRGGAAFGARLVRAEAAAPRPWNADGTVLITGGVGGLGALVARHVVAAHGVRRLLLLSRRGPAAEGAAELVAELAGLGAEAEVVACDVADRTALAAVLAGRSVAGVVHAAGVLDDGVLESLTPERLERVLRPKVDAAWHLHELVGEAAHFVVFSSVAGVLGAAGQANYAAGNAFLDALAVHRRALGRPAVSLAWGPWEPGAGMTGELAGADLARMRRAGVLPLTAAEGLALFDAADGPAAVPVRLDPAGLRGSGEVPALLRNLVRTPVRRAAATAPNGGGIVAALAAAAPADRPELVLELIRGHAAAVLGHGDAAELSPHRRFQDLGFDSLIAVEFRNRIGEAIGQRLPAALLFDYPTPAELVDHLLPRLVADEPTGPAALLADLDRLERALDELTVDDERLHRQIAGRLDVLRSRWAADQQEEDGFDVESATDDDMFRMLDDELGLN</sequence>
<comment type="caution">
    <text evidence="10">The sequence shown here is derived from an EMBL/GenBank/DDBJ whole genome shotgun (WGS) entry which is preliminary data.</text>
</comment>
<dbReference type="SMART" id="SM00827">
    <property type="entry name" value="PKS_AT"/>
    <property type="match status" value="1"/>
</dbReference>
<evidence type="ECO:0000256" key="6">
    <source>
        <dbReference type="ARBA" id="ARBA00023268"/>
    </source>
</evidence>
<dbReference type="InterPro" id="IPR009081">
    <property type="entry name" value="PP-bd_ACP"/>
</dbReference>
<dbReference type="SUPFAM" id="SSF51735">
    <property type="entry name" value="NAD(P)-binding Rossmann-fold domains"/>
    <property type="match status" value="2"/>
</dbReference>
<dbReference type="SMART" id="SM01294">
    <property type="entry name" value="PKS_PP_betabranch"/>
    <property type="match status" value="1"/>
</dbReference>
<dbReference type="InterPro" id="IPR014043">
    <property type="entry name" value="Acyl_transferase_dom"/>
</dbReference>
<dbReference type="Gene3D" id="1.10.1200.10">
    <property type="entry name" value="ACP-like"/>
    <property type="match status" value="1"/>
</dbReference>
<dbReference type="InterPro" id="IPR049900">
    <property type="entry name" value="PKS_mFAS_DH"/>
</dbReference>
<dbReference type="SUPFAM" id="SSF52151">
    <property type="entry name" value="FabD/lysophospholipase-like"/>
    <property type="match status" value="1"/>
</dbReference>
<feature type="domain" description="Carrier" evidence="8">
    <location>
        <begin position="889"/>
        <end position="964"/>
    </location>
</feature>
<evidence type="ECO:0000256" key="1">
    <source>
        <dbReference type="ARBA" id="ARBA00004792"/>
    </source>
</evidence>
<dbReference type="InterPro" id="IPR057326">
    <property type="entry name" value="KR_dom"/>
</dbReference>
<feature type="region of interest" description="C-terminal hotdog fold" evidence="7">
    <location>
        <begin position="357"/>
        <end position="488"/>
    </location>
</feature>
<dbReference type="GO" id="GO:0031177">
    <property type="term" value="F:phosphopantetheine binding"/>
    <property type="evidence" value="ECO:0007669"/>
    <property type="project" value="InterPro"/>
</dbReference>
<dbReference type="InterPro" id="IPR020806">
    <property type="entry name" value="PKS_PP-bd"/>
</dbReference>
<dbReference type="Gene3D" id="3.30.70.3290">
    <property type="match status" value="1"/>
</dbReference>
<dbReference type="PANTHER" id="PTHR43775">
    <property type="entry name" value="FATTY ACID SYNTHASE"/>
    <property type="match status" value="1"/>
</dbReference>
<dbReference type="InterPro" id="IPR049551">
    <property type="entry name" value="PKS_DH_C"/>
</dbReference>
<gene>
    <name evidence="10" type="ORF">GCM10010365_44910</name>
</gene>
<dbReference type="Gene3D" id="3.10.129.110">
    <property type="entry name" value="Polyketide synthase dehydratase"/>
    <property type="match status" value="1"/>
</dbReference>
<reference evidence="10" key="1">
    <citation type="journal article" date="2014" name="Int. J. Syst. Evol. Microbiol.">
        <title>Complete genome sequence of Corynebacterium casei LMG S-19264T (=DSM 44701T), isolated from a smear-ripened cheese.</title>
        <authorList>
            <consortium name="US DOE Joint Genome Institute (JGI-PGF)"/>
            <person name="Walter F."/>
            <person name="Albersmeier A."/>
            <person name="Kalinowski J."/>
            <person name="Ruckert C."/>
        </authorList>
    </citation>
    <scope>NUCLEOTIDE SEQUENCE</scope>
    <source>
        <strain evidence="10">JCM 4815</strain>
    </source>
</reference>
<protein>
    <recommendedName>
        <fullName evidence="12">Carrier domain-containing protein</fullName>
    </recommendedName>
</protein>
<feature type="active site" description="Proton donor; for dehydratase activity" evidence="7">
    <location>
        <position position="412"/>
    </location>
</feature>
<dbReference type="Pfam" id="PF08659">
    <property type="entry name" value="KR"/>
    <property type="match status" value="1"/>
</dbReference>
<keyword evidence="4" id="KW-0808">Transferase</keyword>
<feature type="region of interest" description="N-terminal hotdog fold" evidence="7">
    <location>
        <begin position="222"/>
        <end position="345"/>
    </location>
</feature>
<dbReference type="Pfam" id="PF21089">
    <property type="entry name" value="PKS_DH_N"/>
    <property type="match status" value="1"/>
</dbReference>
<dbReference type="Pfam" id="PF14765">
    <property type="entry name" value="PS-DH"/>
    <property type="match status" value="1"/>
</dbReference>
<dbReference type="GO" id="GO:0004312">
    <property type="term" value="F:fatty acid synthase activity"/>
    <property type="evidence" value="ECO:0007669"/>
    <property type="project" value="TreeGrafter"/>
</dbReference>
<evidence type="ECO:0000259" key="9">
    <source>
        <dbReference type="PROSITE" id="PS52019"/>
    </source>
</evidence>
<dbReference type="InterPro" id="IPR020807">
    <property type="entry name" value="PKS_DH"/>
</dbReference>
<dbReference type="FunFam" id="1.10.1200.10:FF:000007">
    <property type="entry name" value="Probable polyketide synthase pks17"/>
    <property type="match status" value="1"/>
</dbReference>
<dbReference type="InterPro" id="IPR042104">
    <property type="entry name" value="PKS_dehydratase_sf"/>
</dbReference>
<accession>A0A918UL49</accession>
<dbReference type="InterPro" id="IPR016035">
    <property type="entry name" value="Acyl_Trfase/lysoPLipase"/>
</dbReference>
<dbReference type="GO" id="GO:0017000">
    <property type="term" value="P:antibiotic biosynthetic process"/>
    <property type="evidence" value="ECO:0007669"/>
    <property type="project" value="UniProtKB-KW"/>
</dbReference>
<dbReference type="Proteomes" id="UP000622166">
    <property type="component" value="Unassembled WGS sequence"/>
</dbReference>
<keyword evidence="5" id="KW-0045">Antibiotic biosynthesis</keyword>
<proteinExistence type="predicted"/>
<evidence type="ECO:0000256" key="7">
    <source>
        <dbReference type="PROSITE-ProRule" id="PRU01363"/>
    </source>
</evidence>
<dbReference type="PROSITE" id="PS52019">
    <property type="entry name" value="PKS_MFAS_DH"/>
    <property type="match status" value="1"/>
</dbReference>
<evidence type="ECO:0000256" key="4">
    <source>
        <dbReference type="ARBA" id="ARBA00022679"/>
    </source>
</evidence>
<dbReference type="PROSITE" id="PS50075">
    <property type="entry name" value="CARRIER"/>
    <property type="match status" value="1"/>
</dbReference>
<keyword evidence="6" id="KW-0511">Multifunctional enzyme</keyword>
<dbReference type="InterPro" id="IPR049552">
    <property type="entry name" value="PKS_DH_N"/>
</dbReference>
<dbReference type="InterPro" id="IPR001227">
    <property type="entry name" value="Ac_transferase_dom_sf"/>
</dbReference>
<evidence type="ECO:0008006" key="12">
    <source>
        <dbReference type="Google" id="ProtNLM"/>
    </source>
</evidence>
<dbReference type="InterPro" id="IPR036736">
    <property type="entry name" value="ACP-like_sf"/>
</dbReference>
<feature type="active site" description="Proton acceptor; for dehydratase activity" evidence="7">
    <location>
        <position position="254"/>
    </location>
</feature>
<name>A0A918UL49_9ACTN</name>
<dbReference type="PANTHER" id="PTHR43775:SF51">
    <property type="entry name" value="INACTIVE PHENOLPHTHIOCEROL SYNTHESIS POLYKETIDE SYNTHASE TYPE I PKS1-RELATED"/>
    <property type="match status" value="1"/>
</dbReference>
<dbReference type="SMART" id="SM00822">
    <property type="entry name" value="PKS_KR"/>
    <property type="match status" value="1"/>
</dbReference>
<evidence type="ECO:0000313" key="11">
    <source>
        <dbReference type="Proteomes" id="UP000622166"/>
    </source>
</evidence>
<feature type="domain" description="PKS/mFAS DH" evidence="9">
    <location>
        <begin position="222"/>
        <end position="488"/>
    </location>
</feature>
<organism evidence="10 11">
    <name type="scientific">Streptomyces poonensis</name>
    <dbReference type="NCBI Taxonomy" id="68255"/>
    <lineage>
        <taxon>Bacteria</taxon>
        <taxon>Bacillati</taxon>
        <taxon>Actinomycetota</taxon>
        <taxon>Actinomycetes</taxon>
        <taxon>Kitasatosporales</taxon>
        <taxon>Streptomycetaceae</taxon>
        <taxon>Streptomyces</taxon>
    </lineage>
</organism>
<dbReference type="Pfam" id="PF00698">
    <property type="entry name" value="Acyl_transf_1"/>
    <property type="match status" value="1"/>
</dbReference>
<dbReference type="InterPro" id="IPR050091">
    <property type="entry name" value="PKS_NRPS_Biosynth_Enz"/>
</dbReference>
<dbReference type="SMART" id="SM00823">
    <property type="entry name" value="PKS_PP"/>
    <property type="match status" value="1"/>
</dbReference>
<evidence type="ECO:0000256" key="5">
    <source>
        <dbReference type="ARBA" id="ARBA00023194"/>
    </source>
</evidence>
<dbReference type="InterPro" id="IPR036291">
    <property type="entry name" value="NAD(P)-bd_dom_sf"/>
</dbReference>
<evidence type="ECO:0000313" key="10">
    <source>
        <dbReference type="EMBL" id="GGZ19695.1"/>
    </source>
</evidence>
<dbReference type="SMART" id="SM00826">
    <property type="entry name" value="PKS_DH"/>
    <property type="match status" value="1"/>
</dbReference>
<dbReference type="GO" id="GO:0006633">
    <property type="term" value="P:fatty acid biosynthetic process"/>
    <property type="evidence" value="ECO:0007669"/>
    <property type="project" value="TreeGrafter"/>
</dbReference>